<dbReference type="EMBL" id="BLAF01000049">
    <property type="protein sequence ID" value="GES24252.1"/>
    <property type="molecule type" value="Genomic_DNA"/>
</dbReference>
<organism evidence="1 2">
    <name type="scientific">Acrocarpospora pleiomorpha</name>
    <dbReference type="NCBI Taxonomy" id="90975"/>
    <lineage>
        <taxon>Bacteria</taxon>
        <taxon>Bacillati</taxon>
        <taxon>Actinomycetota</taxon>
        <taxon>Actinomycetes</taxon>
        <taxon>Streptosporangiales</taxon>
        <taxon>Streptosporangiaceae</taxon>
        <taxon>Acrocarpospora</taxon>
    </lineage>
</organism>
<sequence length="185" mass="19571">MKLSVRKVHVVNDVIYREGGRAIGEVPWRTSVVAAVVKNPWYGRGYVEDLDPEIRACAPAVAKIIVPRLLDQLGGPASIEAYGKASLGGEGAAIEHAAALIQTLRFGDVLRDLAGGETYMSSTCKRGAIGGLVMVPMIHKNDPSHRGHNLTASFAIPDAPRADEIVVAVGGSSGGRPFFRQTGES</sequence>
<comment type="caution">
    <text evidence="1">The sequence shown here is derived from an EMBL/GenBank/DDBJ whole genome shotgun (WGS) entry which is preliminary data.</text>
</comment>
<evidence type="ECO:0000313" key="2">
    <source>
        <dbReference type="Proteomes" id="UP000377595"/>
    </source>
</evidence>
<dbReference type="Gene3D" id="3.30.1330.110">
    <property type="entry name" value="BB2672"/>
    <property type="match status" value="1"/>
</dbReference>
<reference evidence="1 2" key="1">
    <citation type="submission" date="2019-10" db="EMBL/GenBank/DDBJ databases">
        <title>Whole genome shotgun sequence of Acrocarpospora pleiomorpha NBRC 16267.</title>
        <authorList>
            <person name="Ichikawa N."/>
            <person name="Kimura A."/>
            <person name="Kitahashi Y."/>
            <person name="Komaki H."/>
            <person name="Oguchi A."/>
        </authorList>
    </citation>
    <scope>NUCLEOTIDE SEQUENCE [LARGE SCALE GENOMIC DNA]</scope>
    <source>
        <strain evidence="1 2">NBRC 16267</strain>
    </source>
</reference>
<dbReference type="RefSeq" id="WP_155349105.1">
    <property type="nucleotide sequence ID" value="NZ_BAAAHM010000005.1"/>
</dbReference>
<evidence type="ECO:0000313" key="1">
    <source>
        <dbReference type="EMBL" id="GES24252.1"/>
    </source>
</evidence>
<accession>A0A5M3XTB5</accession>
<protein>
    <submittedName>
        <fullName evidence="1">Peptide synthetase</fullName>
    </submittedName>
</protein>
<dbReference type="Pfam" id="PF06684">
    <property type="entry name" value="AA_synth"/>
    <property type="match status" value="1"/>
</dbReference>
<dbReference type="OrthoDB" id="4806613at2"/>
<dbReference type="AlphaFoldDB" id="A0A5M3XTB5"/>
<keyword evidence="2" id="KW-1185">Reference proteome</keyword>
<dbReference type="InterPro" id="IPR009569">
    <property type="entry name" value="AA_synth_put"/>
</dbReference>
<gene>
    <name evidence="1" type="ORF">Aple_071510</name>
</gene>
<dbReference type="Proteomes" id="UP000377595">
    <property type="component" value="Unassembled WGS sequence"/>
</dbReference>
<name>A0A5M3XTB5_9ACTN</name>
<dbReference type="SUPFAM" id="SSF160519">
    <property type="entry name" value="BB2672-like"/>
    <property type="match status" value="1"/>
</dbReference>
<dbReference type="InterPro" id="IPR035936">
    <property type="entry name" value="BB2672"/>
</dbReference>
<proteinExistence type="predicted"/>